<dbReference type="PANTHER" id="PTHR37937">
    <property type="entry name" value="CONJUGATIVE TRANSFER: DNA TRANSPORT"/>
    <property type="match status" value="1"/>
</dbReference>
<comment type="subcellular location">
    <subcellularLocation>
        <location evidence="1">Cell membrane</location>
        <topology evidence="1">Multi-pass membrane protein</topology>
    </subcellularLocation>
</comment>
<keyword evidence="4" id="KW-0812">Transmembrane</keyword>
<evidence type="ECO:0008006" key="8">
    <source>
        <dbReference type="Google" id="ProtNLM"/>
    </source>
</evidence>
<dbReference type="RefSeq" id="WP_087653595.1">
    <property type="nucleotide sequence ID" value="NZ_JAJHGW010000044.1"/>
</dbReference>
<dbReference type="InterPro" id="IPR051539">
    <property type="entry name" value="T4SS-coupling_protein"/>
</dbReference>
<keyword evidence="7" id="KW-0614">Plasmid</keyword>
<keyword evidence="3" id="KW-1003">Cell membrane</keyword>
<evidence type="ECO:0000256" key="3">
    <source>
        <dbReference type="ARBA" id="ARBA00022475"/>
    </source>
</evidence>
<evidence type="ECO:0000256" key="5">
    <source>
        <dbReference type="ARBA" id="ARBA00022989"/>
    </source>
</evidence>
<dbReference type="InterPro" id="IPR003688">
    <property type="entry name" value="TraG/VirD4"/>
</dbReference>
<sequence length="523" mass="59146">MSGITKRQILSKLETKLLGNDKVQYSEKKKKSITEKMMKFAPSKYTEWTQGKGEAGIIIGKHPTKNTLLKSYGQTFAYLAAEPGGGKGVGAVIPNLLDYPDSVVCCDPKMENWMITAGWRELMGHKCFCFQPESFSSHRYNPLDYVNRDQDFRVGDIKAFASILYDPREDHKNANWYGKAGDAFGGIVLYMLESENCPAERFRCPVTLAQAYEFASAAEGVDKWIHRIVEEREDAGVPLSGECVRELKNFASSASNPSGWASTTGILKDRLSLFAEKTVAAATSSSDFDFRQLRREKISIYFCVGQNSLEKYSILMNLFFSQAILENTKVLPEHDSTLKHQCLMLMDEFAVMGPINIMKTAPALTRAYNVRYLIIFQNKDQLRDGKLYGEAGTKAILQAFHIEIVFTMQDEVAAKEYSEKLGYQTLKQAKTSRTTATGQGGGSRNRSVEEYERALMLPQEIMEMPYDYQLLFISPTRKTEPLKVKSRKVFWYEERNLAICGDLTPPEIRYTNPLDLPSLTVRP</sequence>
<dbReference type="SUPFAM" id="SSF52540">
    <property type="entry name" value="P-loop containing nucleoside triphosphate hydrolases"/>
    <property type="match status" value="1"/>
</dbReference>
<reference evidence="7" key="1">
    <citation type="submission" date="2018-10" db="EMBL/GenBank/DDBJ databases">
        <title>Complete sequence of plasmid pHNBF16.</title>
        <authorList>
            <person name="Liu J.H."/>
            <person name="Huang X."/>
            <person name="Luo J."/>
        </authorList>
    </citation>
    <scope>NUCLEOTIDE SEQUENCE</scope>
    <source>
        <strain evidence="7">6BF16CTX</strain>
        <plasmid evidence="7">pHNBF16</plasmid>
    </source>
</reference>
<proteinExistence type="inferred from homology"/>
<dbReference type="GO" id="GO:0005886">
    <property type="term" value="C:plasma membrane"/>
    <property type="evidence" value="ECO:0007669"/>
    <property type="project" value="UniProtKB-SubCell"/>
</dbReference>
<keyword evidence="6" id="KW-0472">Membrane</keyword>
<dbReference type="Gene3D" id="3.40.50.300">
    <property type="entry name" value="P-loop containing nucleotide triphosphate hydrolases"/>
    <property type="match status" value="1"/>
</dbReference>
<keyword evidence="5" id="KW-1133">Transmembrane helix</keyword>
<comment type="similarity">
    <text evidence="2">Belongs to the VirD4/TraG family.</text>
</comment>
<name>A0A3G4RJD2_KLEPN</name>
<evidence type="ECO:0000256" key="2">
    <source>
        <dbReference type="ARBA" id="ARBA00008806"/>
    </source>
</evidence>
<dbReference type="InterPro" id="IPR027417">
    <property type="entry name" value="P-loop_NTPase"/>
</dbReference>
<accession>A0A3G4RJD2</accession>
<dbReference type="EMBL" id="MK079571">
    <property type="protein sequence ID" value="AYU65775.1"/>
    <property type="molecule type" value="Genomic_DNA"/>
</dbReference>
<dbReference type="CDD" id="cd01127">
    <property type="entry name" value="TrwB_TraG_TraD_VirD4"/>
    <property type="match status" value="1"/>
</dbReference>
<protein>
    <recommendedName>
        <fullName evidence="8">Type IV secretory system conjugative DNA transfer family protein</fullName>
    </recommendedName>
</protein>
<geneLocation type="plasmid" evidence="7">
    <name>pHNBF16</name>
</geneLocation>
<dbReference type="PANTHER" id="PTHR37937:SF1">
    <property type="entry name" value="CONJUGATIVE TRANSFER: DNA TRANSPORT"/>
    <property type="match status" value="1"/>
</dbReference>
<evidence type="ECO:0000256" key="1">
    <source>
        <dbReference type="ARBA" id="ARBA00004651"/>
    </source>
</evidence>
<evidence type="ECO:0000256" key="4">
    <source>
        <dbReference type="ARBA" id="ARBA00022692"/>
    </source>
</evidence>
<dbReference type="Pfam" id="PF02534">
    <property type="entry name" value="T4SS-DNA_transf"/>
    <property type="match status" value="1"/>
</dbReference>
<dbReference type="AlphaFoldDB" id="A0A3G4RJD2"/>
<evidence type="ECO:0000313" key="7">
    <source>
        <dbReference type="EMBL" id="AYU65775.1"/>
    </source>
</evidence>
<evidence type="ECO:0000256" key="6">
    <source>
        <dbReference type="ARBA" id="ARBA00023136"/>
    </source>
</evidence>
<organism evidence="7">
    <name type="scientific">Klebsiella pneumoniae</name>
    <dbReference type="NCBI Taxonomy" id="573"/>
    <lineage>
        <taxon>Bacteria</taxon>
        <taxon>Pseudomonadati</taxon>
        <taxon>Pseudomonadota</taxon>
        <taxon>Gammaproteobacteria</taxon>
        <taxon>Enterobacterales</taxon>
        <taxon>Enterobacteriaceae</taxon>
        <taxon>Klebsiella/Raoultella group</taxon>
        <taxon>Klebsiella</taxon>
        <taxon>Klebsiella pneumoniae complex</taxon>
    </lineage>
</organism>